<keyword evidence="7" id="KW-1185">Reference proteome</keyword>
<dbReference type="GO" id="GO:0019321">
    <property type="term" value="P:pentose metabolic process"/>
    <property type="evidence" value="ECO:0007669"/>
    <property type="project" value="TreeGrafter"/>
</dbReference>
<dbReference type="Proteomes" id="UP000477849">
    <property type="component" value="Unassembled WGS sequence"/>
</dbReference>
<evidence type="ECO:0000256" key="2">
    <source>
        <dbReference type="ARBA" id="ARBA00022679"/>
    </source>
</evidence>
<dbReference type="PANTHER" id="PTHR43435">
    <property type="entry name" value="RIBULOKINASE"/>
    <property type="match status" value="1"/>
</dbReference>
<dbReference type="Gene3D" id="3.30.420.40">
    <property type="match status" value="1"/>
</dbReference>
<evidence type="ECO:0000259" key="5">
    <source>
        <dbReference type="Pfam" id="PF02782"/>
    </source>
</evidence>
<dbReference type="InterPro" id="IPR018484">
    <property type="entry name" value="FGGY_N"/>
</dbReference>
<feature type="domain" description="Carbohydrate kinase FGGY C-terminal" evidence="5">
    <location>
        <begin position="278"/>
        <end position="475"/>
    </location>
</feature>
<accession>A0A6M1RZV2</accession>
<proteinExistence type="inferred from homology"/>
<evidence type="ECO:0000256" key="1">
    <source>
        <dbReference type="ARBA" id="ARBA00009156"/>
    </source>
</evidence>
<dbReference type="InterPro" id="IPR000577">
    <property type="entry name" value="Carb_kinase_FGGY"/>
</dbReference>
<dbReference type="Gene3D" id="1.20.58.2240">
    <property type="match status" value="1"/>
</dbReference>
<keyword evidence="2" id="KW-0808">Transferase</keyword>
<comment type="similarity">
    <text evidence="1">Belongs to the FGGY kinase family.</text>
</comment>
<dbReference type="EMBL" id="JAAKZH010000001">
    <property type="protein sequence ID" value="NGO62320.1"/>
    <property type="molecule type" value="Genomic_DNA"/>
</dbReference>
<dbReference type="CDD" id="cd07782">
    <property type="entry name" value="ASKHA_NBD_FGGY_D-RBK"/>
    <property type="match status" value="1"/>
</dbReference>
<dbReference type="InterPro" id="IPR018485">
    <property type="entry name" value="FGGY_C"/>
</dbReference>
<dbReference type="RefSeq" id="WP_163900651.1">
    <property type="nucleotide sequence ID" value="NZ_CP048427.1"/>
</dbReference>
<evidence type="ECO:0000313" key="6">
    <source>
        <dbReference type="EMBL" id="NGO62320.1"/>
    </source>
</evidence>
<dbReference type="PANTHER" id="PTHR43435:SF4">
    <property type="entry name" value="FGGY CARBOHYDRATE KINASE DOMAIN-CONTAINING PROTEIN"/>
    <property type="match status" value="1"/>
</dbReference>
<dbReference type="GO" id="GO:0019150">
    <property type="term" value="F:D-ribulokinase activity"/>
    <property type="evidence" value="ECO:0007669"/>
    <property type="project" value="TreeGrafter"/>
</dbReference>
<gene>
    <name evidence="6" type="ORF">G6N76_01440</name>
</gene>
<dbReference type="SUPFAM" id="SSF53067">
    <property type="entry name" value="Actin-like ATPase domain"/>
    <property type="match status" value="2"/>
</dbReference>
<evidence type="ECO:0000259" key="4">
    <source>
        <dbReference type="Pfam" id="PF00370"/>
    </source>
</evidence>
<feature type="domain" description="Carbohydrate kinase FGGY N-terminal" evidence="4">
    <location>
        <begin position="5"/>
        <end position="260"/>
    </location>
</feature>
<dbReference type="Pfam" id="PF00370">
    <property type="entry name" value="FGGY_N"/>
    <property type="match status" value="1"/>
</dbReference>
<reference evidence="6 7" key="1">
    <citation type="submission" date="2020-02" db="EMBL/GenBank/DDBJ databases">
        <title>Genome sequence of the type strain CCBAU10050 of Rhizobium daejeonense.</title>
        <authorList>
            <person name="Gao J."/>
            <person name="Sun J."/>
        </authorList>
    </citation>
    <scope>NUCLEOTIDE SEQUENCE [LARGE SCALE GENOMIC DNA]</scope>
    <source>
        <strain evidence="6 7">CCBAU10050</strain>
    </source>
</reference>
<keyword evidence="3 6" id="KW-0418">Kinase</keyword>
<protein>
    <submittedName>
        <fullName evidence="6">FGGY-family carbohydrate kinase</fullName>
    </submittedName>
</protein>
<dbReference type="Pfam" id="PF02782">
    <property type="entry name" value="FGGY_C"/>
    <property type="match status" value="1"/>
</dbReference>
<sequence>MRDHVIAVDVGTGSARAGVVDRQGRLLCRREHPIEMRQIGDHIAEYDSEQIWTATCIAVREALAAAELSAERIAALAFDATCSLVLRDAQGKPLALACENGATFDTIAWLDHRASREAAEISQTRHPLLAYAGEAISPEMQIPKLMWLKRNRPDLWVKSGHFFDLADFMSWRATGSTGRSLCTLTSKWNFLAHEKSGWSQDFLDRIGLGDLLTRGGLPQEGVAIGQAIGSLTEKAATELGLGTHVVVAAGMVDAYAGALGVLGSIADQPDALEQRIALIGGTSSCLISFAAAPHFGKSLWGPFFDAVFPGQWLVEAGQSATGGLLNHLLRLHGEGGEPTPSRHRQVIERVQALRQTEGQDFAARLHILPDFHGNRSPFADPNLTGAITGLTLDSSFDGLCRIYWRACVAIALALRQILEAMERSGIRPERLHLTGGHVKNPLLVELYGDVTGRELVIPDTDDAVLVGTAMNAAAAGGLYPSLAAAGVGMAAPSRSRQPDEAKHALYESDYRRFLAMQRHRAELDTL</sequence>
<dbReference type="InterPro" id="IPR043129">
    <property type="entry name" value="ATPase_NBD"/>
</dbReference>
<evidence type="ECO:0000256" key="3">
    <source>
        <dbReference type="ARBA" id="ARBA00022777"/>
    </source>
</evidence>
<dbReference type="PIRSF" id="PIRSF000538">
    <property type="entry name" value="GlpK"/>
    <property type="match status" value="1"/>
</dbReference>
<evidence type="ECO:0000313" key="7">
    <source>
        <dbReference type="Proteomes" id="UP000477849"/>
    </source>
</evidence>
<dbReference type="GO" id="GO:0005737">
    <property type="term" value="C:cytoplasm"/>
    <property type="evidence" value="ECO:0007669"/>
    <property type="project" value="TreeGrafter"/>
</dbReference>
<organism evidence="6 7">
    <name type="scientific">Rhizobium daejeonense</name>
    <dbReference type="NCBI Taxonomy" id="240521"/>
    <lineage>
        <taxon>Bacteria</taxon>
        <taxon>Pseudomonadati</taxon>
        <taxon>Pseudomonadota</taxon>
        <taxon>Alphaproteobacteria</taxon>
        <taxon>Hyphomicrobiales</taxon>
        <taxon>Rhizobiaceae</taxon>
        <taxon>Rhizobium/Agrobacterium group</taxon>
        <taxon>Rhizobium</taxon>
    </lineage>
</organism>
<comment type="caution">
    <text evidence="6">The sequence shown here is derived from an EMBL/GenBank/DDBJ whole genome shotgun (WGS) entry which is preliminary data.</text>
</comment>
<name>A0A6M1RZV2_9HYPH</name>
<dbReference type="AlphaFoldDB" id="A0A6M1RZV2"/>
<dbReference type="InterPro" id="IPR006003">
    <property type="entry name" value="FGGY_RbtK-like"/>
</dbReference>
<dbReference type="NCBIfam" id="TIGR01315">
    <property type="entry name" value="5C_CHO_kinase"/>
    <property type="match status" value="1"/>
</dbReference>